<dbReference type="GO" id="GO:0003676">
    <property type="term" value="F:nucleic acid binding"/>
    <property type="evidence" value="ECO:0007669"/>
    <property type="project" value="InterPro"/>
</dbReference>
<reference evidence="3" key="1">
    <citation type="submission" date="2021-02" db="EMBL/GenBank/DDBJ databases">
        <authorList>
            <person name="Nowell W R."/>
        </authorList>
    </citation>
    <scope>NUCLEOTIDE SEQUENCE</scope>
</reference>
<evidence type="ECO:0000259" key="2">
    <source>
        <dbReference type="Pfam" id="PF16087"/>
    </source>
</evidence>
<dbReference type="InterPro" id="IPR032135">
    <property type="entry name" value="DUF4817"/>
</dbReference>
<keyword evidence="7" id="KW-1185">Reference proteome</keyword>
<accession>A0A814EGT0</accession>
<dbReference type="Gene3D" id="3.30.420.10">
    <property type="entry name" value="Ribonuclease H-like superfamily/Ribonuclease H"/>
    <property type="match status" value="1"/>
</dbReference>
<dbReference type="Proteomes" id="UP000663854">
    <property type="component" value="Unassembled WGS sequence"/>
</dbReference>
<feature type="domain" description="DUF4817" evidence="2">
    <location>
        <begin position="8"/>
        <end position="60"/>
    </location>
</feature>
<gene>
    <name evidence="5" type="ORF">JXQ802_LOCUS31429</name>
    <name evidence="6" type="ORF">OTI717_LOCUS22788</name>
    <name evidence="4" type="ORF">PYM288_LOCUS20632</name>
    <name evidence="3" type="ORF">RFH988_LOCUS12466</name>
</gene>
<evidence type="ECO:0000313" key="7">
    <source>
        <dbReference type="Proteomes" id="UP000663870"/>
    </source>
</evidence>
<sequence length="294" mass="34323">MSESSHLSTSERIEIVKWYAMYQNAGEVARQFQQCYDRTLPTRKNILNHVRKFDETGSVEDEPRSGRPRSVSTDENKERVRAAFKESPATLLRRALSDLNLSKSSLQRMMKKLGLKPYRPQLLHALNEDDPDRRCEFADIFLKLVAKDTSFPDRTVWTDEATFKLNGHVNRHNCVYYATEKPHIVITQEINATGIIVWAGIWSGGLIGPFFFRDTVTGRSYLEMLDEKIVPAIEYQMNSEEIFYMHDGAPARYQQFVRRFLDKTFHDRWIGRRGPIDWPARLPDLTPIDFFVWV</sequence>
<name>A0A814EGT0_9BILA</name>
<dbReference type="EMBL" id="CAJNOO010000520">
    <property type="protein sequence ID" value="CAF0967761.1"/>
    <property type="molecule type" value="Genomic_DNA"/>
</dbReference>
<dbReference type="EMBL" id="CAJNOL010001330">
    <property type="protein sequence ID" value="CAF1338284.1"/>
    <property type="molecule type" value="Genomic_DNA"/>
</dbReference>
<evidence type="ECO:0000313" key="6">
    <source>
        <dbReference type="EMBL" id="CAF3881665.1"/>
    </source>
</evidence>
<dbReference type="SUPFAM" id="SSF46689">
    <property type="entry name" value="Homeodomain-like"/>
    <property type="match status" value="1"/>
</dbReference>
<dbReference type="InterPro" id="IPR036397">
    <property type="entry name" value="RNaseH_sf"/>
</dbReference>
<dbReference type="EMBL" id="CAJNOH010000766">
    <property type="protein sequence ID" value="CAF1119710.1"/>
    <property type="molecule type" value="Genomic_DNA"/>
</dbReference>
<organism evidence="3 8">
    <name type="scientific">Rotaria sordida</name>
    <dbReference type="NCBI Taxonomy" id="392033"/>
    <lineage>
        <taxon>Eukaryota</taxon>
        <taxon>Metazoa</taxon>
        <taxon>Spiralia</taxon>
        <taxon>Gnathifera</taxon>
        <taxon>Rotifera</taxon>
        <taxon>Eurotatoria</taxon>
        <taxon>Bdelloidea</taxon>
        <taxon>Philodinida</taxon>
        <taxon>Philodinidae</taxon>
        <taxon>Rotaria</taxon>
    </lineage>
</organism>
<dbReference type="PANTHER" id="PTHR47326:SF1">
    <property type="entry name" value="HTH PSQ-TYPE DOMAIN-CONTAINING PROTEIN"/>
    <property type="match status" value="1"/>
</dbReference>
<evidence type="ECO:0000256" key="1">
    <source>
        <dbReference type="SAM" id="MobiDB-lite"/>
    </source>
</evidence>
<evidence type="ECO:0000313" key="8">
    <source>
        <dbReference type="Proteomes" id="UP000663882"/>
    </source>
</evidence>
<proteinExistence type="predicted"/>
<dbReference type="Proteomes" id="UP000663882">
    <property type="component" value="Unassembled WGS sequence"/>
</dbReference>
<dbReference type="OrthoDB" id="6770078at2759"/>
<dbReference type="Proteomes" id="UP000663823">
    <property type="component" value="Unassembled WGS sequence"/>
</dbReference>
<feature type="compositionally biased region" description="Basic and acidic residues" evidence="1">
    <location>
        <begin position="56"/>
        <end position="65"/>
    </location>
</feature>
<dbReference type="PANTHER" id="PTHR47326">
    <property type="entry name" value="TRANSPOSABLE ELEMENT TC3 TRANSPOSASE-LIKE PROTEIN"/>
    <property type="match status" value="1"/>
</dbReference>
<evidence type="ECO:0000313" key="5">
    <source>
        <dbReference type="EMBL" id="CAF1338284.1"/>
    </source>
</evidence>
<dbReference type="EMBL" id="CAJOAX010003942">
    <property type="protein sequence ID" value="CAF3881665.1"/>
    <property type="molecule type" value="Genomic_DNA"/>
</dbReference>
<evidence type="ECO:0000313" key="4">
    <source>
        <dbReference type="EMBL" id="CAF1119710.1"/>
    </source>
</evidence>
<evidence type="ECO:0000313" key="3">
    <source>
        <dbReference type="EMBL" id="CAF0967761.1"/>
    </source>
</evidence>
<dbReference type="AlphaFoldDB" id="A0A814EGT0"/>
<dbReference type="Pfam" id="PF16087">
    <property type="entry name" value="DUF4817"/>
    <property type="match status" value="1"/>
</dbReference>
<feature type="region of interest" description="Disordered" evidence="1">
    <location>
        <begin position="56"/>
        <end position="78"/>
    </location>
</feature>
<dbReference type="Proteomes" id="UP000663870">
    <property type="component" value="Unassembled WGS sequence"/>
</dbReference>
<protein>
    <recommendedName>
        <fullName evidence="2">DUF4817 domain-containing protein</fullName>
    </recommendedName>
</protein>
<dbReference type="InterPro" id="IPR009057">
    <property type="entry name" value="Homeodomain-like_sf"/>
</dbReference>
<comment type="caution">
    <text evidence="3">The sequence shown here is derived from an EMBL/GenBank/DDBJ whole genome shotgun (WGS) entry which is preliminary data.</text>
</comment>